<evidence type="ECO:0000256" key="1">
    <source>
        <dbReference type="ARBA" id="ARBA00023054"/>
    </source>
</evidence>
<comment type="caution">
    <text evidence="4">The sequence shown here is derived from an EMBL/GenBank/DDBJ whole genome shotgun (WGS) entry which is preliminary data.</text>
</comment>
<reference evidence="4 5" key="1">
    <citation type="journal article" date="2017" name="Curr. Biol.">
        <title>Genome architecture and evolution of a unichromosomal asexual nematode.</title>
        <authorList>
            <person name="Fradin H."/>
            <person name="Zegar C."/>
            <person name="Gutwein M."/>
            <person name="Lucas J."/>
            <person name="Kovtun M."/>
            <person name="Corcoran D."/>
            <person name="Baugh L.R."/>
            <person name="Kiontke K."/>
            <person name="Gunsalus K."/>
            <person name="Fitch D.H."/>
            <person name="Piano F."/>
        </authorList>
    </citation>
    <scope>NUCLEOTIDE SEQUENCE [LARGE SCALE GENOMIC DNA]</scope>
    <source>
        <strain evidence="4">PF1309</strain>
    </source>
</reference>
<organism evidence="4 5">
    <name type="scientific">Diploscapter pachys</name>
    <dbReference type="NCBI Taxonomy" id="2018661"/>
    <lineage>
        <taxon>Eukaryota</taxon>
        <taxon>Metazoa</taxon>
        <taxon>Ecdysozoa</taxon>
        <taxon>Nematoda</taxon>
        <taxon>Chromadorea</taxon>
        <taxon>Rhabditida</taxon>
        <taxon>Rhabditina</taxon>
        <taxon>Rhabditomorpha</taxon>
        <taxon>Rhabditoidea</taxon>
        <taxon>Rhabditidae</taxon>
        <taxon>Diploscapter</taxon>
    </lineage>
</organism>
<dbReference type="EMBL" id="LIAE01006960">
    <property type="protein sequence ID" value="PAV83474.1"/>
    <property type="molecule type" value="Genomic_DNA"/>
</dbReference>
<evidence type="ECO:0000313" key="4">
    <source>
        <dbReference type="EMBL" id="PAV83474.1"/>
    </source>
</evidence>
<dbReference type="PANTHER" id="PTHR15157:SF5">
    <property type="entry name" value="UV RADIATION RESISTANCE-ASSOCIATED GENE PROTEIN"/>
    <property type="match status" value="1"/>
</dbReference>
<feature type="region of interest" description="Disordered" evidence="3">
    <location>
        <begin position="58"/>
        <end position="86"/>
    </location>
</feature>
<evidence type="ECO:0000256" key="3">
    <source>
        <dbReference type="SAM" id="MobiDB-lite"/>
    </source>
</evidence>
<keyword evidence="5" id="KW-1185">Reference proteome</keyword>
<dbReference type="GO" id="GO:0005768">
    <property type="term" value="C:endosome"/>
    <property type="evidence" value="ECO:0007669"/>
    <property type="project" value="TreeGrafter"/>
</dbReference>
<protein>
    <recommendedName>
        <fullName evidence="6">UV radiation resistance-associated gene protein</fullName>
    </recommendedName>
</protein>
<dbReference type="PANTHER" id="PTHR15157">
    <property type="entry name" value="UV RADIATION RESISTANCE-ASSOCIATED GENE PROTEIN"/>
    <property type="match status" value="1"/>
</dbReference>
<dbReference type="Proteomes" id="UP000218231">
    <property type="component" value="Unassembled WGS sequence"/>
</dbReference>
<evidence type="ECO:0000256" key="2">
    <source>
        <dbReference type="SAM" id="Coils"/>
    </source>
</evidence>
<dbReference type="Pfam" id="PF10186">
    <property type="entry name" value="ATG14"/>
    <property type="match status" value="1"/>
</dbReference>
<proteinExistence type="predicted"/>
<dbReference type="STRING" id="2018661.A0A2A2LBG2"/>
<sequence length="577" mass="66019">MTSFGVVGLKLNWESEPQDREWDKSDNSNCSNTNATTRSNEEGEDRIEPVVMQSEVPATKHQQHVVSNHSQTTTKMRNLPDGNTPGRLVDADDINLRVKEAAQSFYDFKANAFIEFLCEHKQSFVFAPPAAIRREKGGRVRTQLMEQSILLDIFQNHAQFEVFLRFVILWFSRLRVVYQTSSDRMRQLEEYKASLTEDPTLASCLQAQQILSEVSNWSIRVESKRKKVNELRRMCAKKRMIISDINKRIQDKEERFAKITSYTDVGAEYLSDLREAKAERSNYLNIYSKLCIARRRSLIGEVAGIFRIKLRTSCDTDPSTSKCLPCTCQIYDTIRGAHLPDTNRLQNHNEDQLAAALGFVCHLLSVISLVIDYPFRYSLRPGGSTSHIFSPCSQKALPLFGMRKKVDKERLNEAVTLLTRDIIQLREDSGMQSGAMNRTLFLINEWICAANGGSIILWYPRPFNSILSPASLILIDESLETVDSELSVLRREDELAQQRLQKERQAEKEKIEAEQAKEEAVEVAAVRLREVIHEPPDINRILLKEAKRRKSSEIRQLQSTELVADSKEQNNCKNGTI</sequence>
<evidence type="ECO:0008006" key="6">
    <source>
        <dbReference type="Google" id="ProtNLM"/>
    </source>
</evidence>
<gene>
    <name evidence="4" type="ORF">WR25_12350</name>
</gene>
<keyword evidence="1 2" id="KW-0175">Coiled coil</keyword>
<dbReference type="AlphaFoldDB" id="A0A2A2LBG2"/>
<feature type="coiled-coil region" evidence="2">
    <location>
        <begin position="490"/>
        <end position="526"/>
    </location>
</feature>
<dbReference type="GO" id="GO:0000323">
    <property type="term" value="C:lytic vacuole"/>
    <property type="evidence" value="ECO:0007669"/>
    <property type="project" value="TreeGrafter"/>
</dbReference>
<evidence type="ECO:0000313" key="5">
    <source>
        <dbReference type="Proteomes" id="UP000218231"/>
    </source>
</evidence>
<dbReference type="GO" id="GO:0000149">
    <property type="term" value="F:SNARE binding"/>
    <property type="evidence" value="ECO:0007669"/>
    <property type="project" value="TreeGrafter"/>
</dbReference>
<feature type="compositionally biased region" description="Polar residues" evidence="3">
    <location>
        <begin position="64"/>
        <end position="76"/>
    </location>
</feature>
<feature type="compositionally biased region" description="Polar residues" evidence="3">
    <location>
        <begin position="27"/>
        <end position="38"/>
    </location>
</feature>
<dbReference type="InterPro" id="IPR018791">
    <property type="entry name" value="UV_resistance/autophagy_Atg14"/>
</dbReference>
<dbReference type="OrthoDB" id="72772at2759"/>
<accession>A0A2A2LBG2</accession>
<name>A0A2A2LBG2_9BILA</name>
<dbReference type="GO" id="GO:0032991">
    <property type="term" value="C:protein-containing complex"/>
    <property type="evidence" value="ECO:0007669"/>
    <property type="project" value="UniProtKB-ARBA"/>
</dbReference>
<dbReference type="GO" id="GO:0035493">
    <property type="term" value="P:SNARE complex assembly"/>
    <property type="evidence" value="ECO:0007669"/>
    <property type="project" value="TreeGrafter"/>
</dbReference>
<feature type="compositionally biased region" description="Basic and acidic residues" evidence="3">
    <location>
        <begin position="17"/>
        <end position="26"/>
    </location>
</feature>
<feature type="region of interest" description="Disordered" evidence="3">
    <location>
        <begin position="1"/>
        <end position="46"/>
    </location>
</feature>